<sequence>MSRLSFLSAAFLIHLPLLLLLLPSSSSQTTSLAANKDNISDCTRSCGNINISYPFRLKGDSKHCGIESYELSCEANGNGLTHHAVLYLFSGKYYVLEIDYNNLTIRLVDAGVHKISDNYFSHPHYSLTRFNISYNSPYSHDYYLLSLFDPTKNQSLLPMLIIFLSCENPMNSSAFIVETAPCIDGISSYSSSNSSLSSLRTYSYLMQSADQSIIASEKALLSTANHE</sequence>
<feature type="chain" id="PRO_5047080344" evidence="3">
    <location>
        <begin position="28"/>
        <end position="227"/>
    </location>
</feature>
<proteinExistence type="predicted"/>
<dbReference type="Pfam" id="PF13947">
    <property type="entry name" value="GUB_WAK_bind"/>
    <property type="match status" value="1"/>
</dbReference>
<evidence type="ECO:0000313" key="6">
    <source>
        <dbReference type="RefSeq" id="XP_016652676.1"/>
    </source>
</evidence>
<evidence type="ECO:0000256" key="1">
    <source>
        <dbReference type="ARBA" id="ARBA00004167"/>
    </source>
</evidence>
<dbReference type="InterPro" id="IPR025287">
    <property type="entry name" value="WAK_GUB"/>
</dbReference>
<keyword evidence="5" id="KW-1185">Reference proteome</keyword>
<dbReference type="RefSeq" id="XP_016652676.1">
    <property type="nucleotide sequence ID" value="XM_016797190.1"/>
</dbReference>
<evidence type="ECO:0000313" key="5">
    <source>
        <dbReference type="Proteomes" id="UP000694861"/>
    </source>
</evidence>
<evidence type="ECO:0000256" key="2">
    <source>
        <dbReference type="ARBA" id="ARBA00022729"/>
    </source>
</evidence>
<feature type="domain" description="Wall-associated receptor kinase galacturonan-binding" evidence="4">
    <location>
        <begin position="42"/>
        <end position="109"/>
    </location>
</feature>
<dbReference type="GeneID" id="107882012"/>
<name>A0ABM1LZ49_PRUMU</name>
<gene>
    <name evidence="6" type="primary">LOC107882012</name>
</gene>
<dbReference type="PANTHER" id="PTHR33138:SF30">
    <property type="entry name" value="LEAF RUST 10 DISEASE-RESISTANCE LOCUS RECEPTOR-LIKE PROTEIN KINASE-LIKE 2.7"/>
    <property type="match status" value="1"/>
</dbReference>
<dbReference type="Proteomes" id="UP000694861">
    <property type="component" value="Unplaced"/>
</dbReference>
<feature type="non-terminal residue" evidence="6">
    <location>
        <position position="227"/>
    </location>
</feature>
<comment type="subcellular location">
    <subcellularLocation>
        <location evidence="1">Membrane</location>
        <topology evidence="1">Single-pass membrane protein</topology>
    </subcellularLocation>
</comment>
<reference evidence="6" key="2">
    <citation type="submission" date="2025-08" db="UniProtKB">
        <authorList>
            <consortium name="RefSeq"/>
        </authorList>
    </citation>
    <scope>IDENTIFICATION</scope>
</reference>
<dbReference type="PANTHER" id="PTHR33138">
    <property type="entry name" value="OS01G0690200 PROTEIN"/>
    <property type="match status" value="1"/>
</dbReference>
<keyword evidence="2 3" id="KW-0732">Signal</keyword>
<accession>A0ABM1LZ49</accession>
<feature type="signal peptide" evidence="3">
    <location>
        <begin position="1"/>
        <end position="27"/>
    </location>
</feature>
<organism evidence="5 6">
    <name type="scientific">Prunus mume</name>
    <name type="common">Japanese apricot</name>
    <name type="synonym">Armeniaca mume</name>
    <dbReference type="NCBI Taxonomy" id="102107"/>
    <lineage>
        <taxon>Eukaryota</taxon>
        <taxon>Viridiplantae</taxon>
        <taxon>Streptophyta</taxon>
        <taxon>Embryophyta</taxon>
        <taxon>Tracheophyta</taxon>
        <taxon>Spermatophyta</taxon>
        <taxon>Magnoliopsida</taxon>
        <taxon>eudicotyledons</taxon>
        <taxon>Gunneridae</taxon>
        <taxon>Pentapetalae</taxon>
        <taxon>rosids</taxon>
        <taxon>fabids</taxon>
        <taxon>Rosales</taxon>
        <taxon>Rosaceae</taxon>
        <taxon>Amygdaloideae</taxon>
        <taxon>Amygdaleae</taxon>
        <taxon>Prunus</taxon>
    </lineage>
</organism>
<protein>
    <submittedName>
        <fullName evidence="6">Uncharacterized protein LOC107882012</fullName>
    </submittedName>
</protein>
<evidence type="ECO:0000256" key="3">
    <source>
        <dbReference type="SAM" id="SignalP"/>
    </source>
</evidence>
<reference evidence="5" key="1">
    <citation type="journal article" date="2012" name="Nat. Commun.">
        <title>The genome of Prunus mume.</title>
        <authorList>
            <person name="Zhang Q."/>
            <person name="Chen W."/>
            <person name="Sun L."/>
            <person name="Zhao F."/>
            <person name="Huang B."/>
            <person name="Yang W."/>
            <person name="Tao Y."/>
            <person name="Wang J."/>
            <person name="Yuan Z."/>
            <person name="Fan G."/>
            <person name="Xing Z."/>
            <person name="Han C."/>
            <person name="Pan H."/>
            <person name="Zhong X."/>
            <person name="Shi W."/>
            <person name="Liang X."/>
            <person name="Du D."/>
            <person name="Sun F."/>
            <person name="Xu Z."/>
            <person name="Hao R."/>
            <person name="Lv T."/>
            <person name="Lv Y."/>
            <person name="Zheng Z."/>
            <person name="Sun M."/>
            <person name="Luo L."/>
            <person name="Cai M."/>
            <person name="Gao Y."/>
            <person name="Wang J."/>
            <person name="Yin Y."/>
            <person name="Xu X."/>
            <person name="Cheng T."/>
            <person name="Wang J."/>
        </authorList>
    </citation>
    <scope>NUCLEOTIDE SEQUENCE [LARGE SCALE GENOMIC DNA]</scope>
</reference>
<evidence type="ECO:0000259" key="4">
    <source>
        <dbReference type="Pfam" id="PF13947"/>
    </source>
</evidence>